<proteinExistence type="inferred from homology"/>
<evidence type="ECO:0000256" key="8">
    <source>
        <dbReference type="SAM" id="Phobius"/>
    </source>
</evidence>
<dbReference type="GO" id="GO:0005886">
    <property type="term" value="C:plasma membrane"/>
    <property type="evidence" value="ECO:0007669"/>
    <property type="project" value="TreeGrafter"/>
</dbReference>
<dbReference type="EMBL" id="CP034462">
    <property type="protein sequence ID" value="QBM91115.1"/>
    <property type="molecule type" value="Genomic_DNA"/>
</dbReference>
<keyword evidence="10" id="KW-1185">Reference proteome</keyword>
<evidence type="ECO:0000256" key="5">
    <source>
        <dbReference type="ARBA" id="ARBA00038109"/>
    </source>
</evidence>
<keyword evidence="3 8" id="KW-1133">Transmembrane helix</keyword>
<evidence type="ECO:0000256" key="1">
    <source>
        <dbReference type="ARBA" id="ARBA00004141"/>
    </source>
</evidence>
<keyword evidence="4 8" id="KW-0472">Membrane</keyword>
<dbReference type="STRING" id="2163413.A0A4P6XVY9"/>
<feature type="transmembrane region" description="Helical" evidence="8">
    <location>
        <begin position="242"/>
        <end position="261"/>
    </location>
</feature>
<dbReference type="AlphaFoldDB" id="A0A4P6XVY9"/>
<feature type="transmembrane region" description="Helical" evidence="8">
    <location>
        <begin position="89"/>
        <end position="116"/>
    </location>
</feature>
<comment type="similarity">
    <text evidence="5">Belongs to the palH/RIM21 family.</text>
</comment>
<evidence type="ECO:0000313" key="9">
    <source>
        <dbReference type="EMBL" id="QBM91115.1"/>
    </source>
</evidence>
<protein>
    <recommendedName>
        <fullName evidence="6">pH-response regulator protein palH/RIM21</fullName>
    </recommendedName>
</protein>
<feature type="transmembrane region" description="Helical" evidence="8">
    <location>
        <begin position="128"/>
        <end position="150"/>
    </location>
</feature>
<comment type="subcellular location">
    <subcellularLocation>
        <location evidence="1">Membrane</location>
        <topology evidence="1">Multi-pass membrane protein</topology>
    </subcellularLocation>
</comment>
<gene>
    <name evidence="9" type="primary">MPUL0G01580</name>
    <name evidence="9" type="ORF">METSCH_G01580</name>
</gene>
<feature type="transmembrane region" description="Helical" evidence="8">
    <location>
        <begin position="203"/>
        <end position="222"/>
    </location>
</feature>
<evidence type="ECO:0000256" key="3">
    <source>
        <dbReference type="ARBA" id="ARBA00022989"/>
    </source>
</evidence>
<evidence type="ECO:0000313" key="10">
    <source>
        <dbReference type="Proteomes" id="UP000292447"/>
    </source>
</evidence>
<feature type="transmembrane region" description="Helical" evidence="8">
    <location>
        <begin position="273"/>
        <end position="293"/>
    </location>
</feature>
<dbReference type="PANTHER" id="PTHR35779:SF1">
    <property type="entry name" value="PH-RESPONSE REGULATOR PROTEIN PALH_RIM21"/>
    <property type="match status" value="1"/>
</dbReference>
<feature type="compositionally biased region" description="Polar residues" evidence="7">
    <location>
        <begin position="450"/>
        <end position="463"/>
    </location>
</feature>
<reference evidence="10" key="1">
    <citation type="submission" date="2019-03" db="EMBL/GenBank/DDBJ databases">
        <title>Snf2 controls pulcherriminic acid biosynthesis and connects pigmentation and antifungal activity of the yeast Metschnikowia pulcherrima.</title>
        <authorList>
            <person name="Gore-Lloyd D."/>
            <person name="Sumann I."/>
            <person name="Brachmann A.O."/>
            <person name="Schneeberger K."/>
            <person name="Ortiz-Merino R.A."/>
            <person name="Moreno-Beltran M."/>
            <person name="Schlaefli M."/>
            <person name="Kirner P."/>
            <person name="Santos Kron A."/>
            <person name="Wolfe K.H."/>
            <person name="Piel J."/>
            <person name="Ahrens C.H."/>
            <person name="Henk D."/>
            <person name="Freimoser F.M."/>
        </authorList>
    </citation>
    <scope>NUCLEOTIDE SEQUENCE [LARGE SCALE GENOMIC DNA]</scope>
    <source>
        <strain evidence="10">APC 1.2</strain>
    </source>
</reference>
<dbReference type="PANTHER" id="PTHR35779">
    <property type="entry name" value="PH-RESPONSE REGULATOR PROTEIN PALH/RIM21"/>
    <property type="match status" value="1"/>
</dbReference>
<feature type="transmembrane region" description="Helical" evidence="8">
    <location>
        <begin position="299"/>
        <end position="320"/>
    </location>
</feature>
<dbReference type="Pfam" id="PF08733">
    <property type="entry name" value="PalH"/>
    <property type="match status" value="1"/>
</dbReference>
<evidence type="ECO:0000256" key="6">
    <source>
        <dbReference type="ARBA" id="ARBA00040155"/>
    </source>
</evidence>
<name>A0A4P6XVY9_9ASCO</name>
<feature type="compositionally biased region" description="Basic and acidic residues" evidence="7">
    <location>
        <begin position="464"/>
        <end position="474"/>
    </location>
</feature>
<accession>A0A4P6XVY9</accession>
<organism evidence="9 10">
    <name type="scientific">Metschnikowia aff. pulcherrima</name>
    <dbReference type="NCBI Taxonomy" id="2163413"/>
    <lineage>
        <taxon>Eukaryota</taxon>
        <taxon>Fungi</taxon>
        <taxon>Dikarya</taxon>
        <taxon>Ascomycota</taxon>
        <taxon>Saccharomycotina</taxon>
        <taxon>Pichiomycetes</taxon>
        <taxon>Metschnikowiaceae</taxon>
        <taxon>Metschnikowia</taxon>
    </lineage>
</organism>
<evidence type="ECO:0000256" key="4">
    <source>
        <dbReference type="ARBA" id="ARBA00023136"/>
    </source>
</evidence>
<keyword evidence="2 8" id="KW-0812">Transmembrane</keyword>
<sequence>MLWRNILSQDVYELCQPMNLPEGVLISHDFAEPVRYIQNAVYHQNCHLGRTPLMNTNINLVLDHFLENLPLVTASWNEYTRSDVSGGSFLFSVAPIVYSLATLAVITWFLTIFVITNYMIKPSLILKTLVLMASVFMLITVVKLIVVLHAQQRQGYLHGEVLLDTLNKKIYLKVIDLFVTFFLQVNQVQIIMRLFHRQSDKRLIFLVGVATSVASQTLWSISKFHPFDDTQEAGKIIPAFTYLIRISMSISYAAIFTAFLITKVKTLILYPNIWAISVLSLILIYAPVAFFIADVSSAWMFDLSEIFSTVTYVICVVIPWEWCNKYNVIRKIQEKEGVLGRKFYEDEMYELDKFELFVEEDSDEDPLQRSLLSRRSLHSVKLKASVASGKSKPEAAPVTERLTSGYFLLRDGFVKVTDFIIATGMAIPRSVSAGSSVAGGPRAYTRKNNDFYSSDSRQATTSGADHESRADRRGEVFVYGTRDMNISIDEE</sequence>
<dbReference type="GO" id="GO:0071467">
    <property type="term" value="P:cellular response to pH"/>
    <property type="evidence" value="ECO:0007669"/>
    <property type="project" value="TreeGrafter"/>
</dbReference>
<dbReference type="Proteomes" id="UP000292447">
    <property type="component" value="Chromosome VII"/>
</dbReference>
<evidence type="ECO:0000256" key="7">
    <source>
        <dbReference type="SAM" id="MobiDB-lite"/>
    </source>
</evidence>
<feature type="region of interest" description="Disordered" evidence="7">
    <location>
        <begin position="444"/>
        <end position="474"/>
    </location>
</feature>
<evidence type="ECO:0000256" key="2">
    <source>
        <dbReference type="ARBA" id="ARBA00022692"/>
    </source>
</evidence>
<dbReference type="InterPro" id="IPR014844">
    <property type="entry name" value="PalH"/>
</dbReference>